<dbReference type="GO" id="GO:0005524">
    <property type="term" value="F:ATP binding"/>
    <property type="evidence" value="ECO:0007669"/>
    <property type="project" value="UniProtKB-KW"/>
</dbReference>
<proteinExistence type="predicted"/>
<gene>
    <name evidence="4" type="ORF">BJ958_001245</name>
</gene>
<keyword evidence="2" id="KW-0067">ATP-binding</keyword>
<reference evidence="4 5" key="1">
    <citation type="submission" date="2020-07" db="EMBL/GenBank/DDBJ databases">
        <title>Sequencing the genomes of 1000 actinobacteria strains.</title>
        <authorList>
            <person name="Klenk H.-P."/>
        </authorList>
    </citation>
    <scope>NUCLEOTIDE SEQUENCE [LARGE SCALE GENOMIC DNA]</scope>
    <source>
        <strain evidence="4 5">DSM 19082</strain>
    </source>
</reference>
<evidence type="ECO:0000256" key="2">
    <source>
        <dbReference type="PIRSR" id="PIRSR640198-2"/>
    </source>
</evidence>
<dbReference type="PANTHER" id="PTHR13504:SF38">
    <property type="entry name" value="FIDO DOMAIN-CONTAINING PROTEIN"/>
    <property type="match status" value="1"/>
</dbReference>
<dbReference type="Gene3D" id="1.10.3290.10">
    <property type="entry name" value="Fido-like domain"/>
    <property type="match status" value="1"/>
</dbReference>
<dbReference type="RefSeq" id="WP_179726048.1">
    <property type="nucleotide sequence ID" value="NZ_BAABEF010000001.1"/>
</dbReference>
<evidence type="ECO:0000256" key="1">
    <source>
        <dbReference type="PIRSR" id="PIRSR640198-1"/>
    </source>
</evidence>
<feature type="domain" description="Fido" evidence="3">
    <location>
        <begin position="141"/>
        <end position="291"/>
    </location>
</feature>
<keyword evidence="5" id="KW-1185">Reference proteome</keyword>
<dbReference type="Proteomes" id="UP000582231">
    <property type="component" value="Unassembled WGS sequence"/>
</dbReference>
<dbReference type="PROSITE" id="PS51459">
    <property type="entry name" value="FIDO"/>
    <property type="match status" value="1"/>
</dbReference>
<dbReference type="PANTHER" id="PTHR13504">
    <property type="entry name" value="FIDO DOMAIN-CONTAINING PROTEIN DDB_G0283145"/>
    <property type="match status" value="1"/>
</dbReference>
<dbReference type="InterPro" id="IPR003812">
    <property type="entry name" value="Fido"/>
</dbReference>
<dbReference type="EMBL" id="JACCBF010000001">
    <property type="protein sequence ID" value="NYD29699.1"/>
    <property type="molecule type" value="Genomic_DNA"/>
</dbReference>
<accession>A0A852RGP9</accession>
<dbReference type="InterPro" id="IPR036597">
    <property type="entry name" value="Fido-like_dom_sf"/>
</dbReference>
<organism evidence="4 5">
    <name type="scientific">Nocardioides kongjuensis</name>
    <dbReference type="NCBI Taxonomy" id="349522"/>
    <lineage>
        <taxon>Bacteria</taxon>
        <taxon>Bacillati</taxon>
        <taxon>Actinomycetota</taxon>
        <taxon>Actinomycetes</taxon>
        <taxon>Propionibacteriales</taxon>
        <taxon>Nocardioidaceae</taxon>
        <taxon>Nocardioides</taxon>
    </lineage>
</organism>
<feature type="binding site" evidence="2">
    <location>
        <begin position="231"/>
        <end position="238"/>
    </location>
    <ligand>
        <name>ATP</name>
        <dbReference type="ChEBI" id="CHEBI:30616"/>
    </ligand>
</feature>
<protein>
    <submittedName>
        <fullName evidence="4">Fic family protein</fullName>
    </submittedName>
</protein>
<sequence length="405" mass="42967">MSSDGRGAATHLGVPAHGTVEVPWRQLHRGGTAEDRKLRAVVTSIPPEIAGLDLWVPAALAAECDEAIRAMAALDATRGDHLRPLATLLLRAESVASSKIEHEEASIEDYARALHGSRANASATSMVAAGGAVDHLLEGPIDVDGLTRAHGLLMAADPAEAAYAGRWRDMQNWIGGSNHSPRGALYVPPPATTVSRLMDDLVDFANRTDVPVVIQAAVAHAQFESIHPFTDGNGRIGRALAAAVVRRRGVARHVVIPTASALVAQRERYFAALDAYRAGDAGPVVLAFARSARIAAEEAHATADLLAALPDGWREQAGRPKAGTAAARLIEDLVAEPIFTTDEVERRLGVPVASAYRAVERLASAGIVRPLTDRKRNQVWGAADVLDELDDLGVRIGVRARRDLA</sequence>
<keyword evidence="2" id="KW-0547">Nucleotide-binding</keyword>
<dbReference type="InterPro" id="IPR040198">
    <property type="entry name" value="Fido_containing"/>
</dbReference>
<evidence type="ECO:0000259" key="3">
    <source>
        <dbReference type="PROSITE" id="PS51459"/>
    </source>
</evidence>
<dbReference type="Pfam" id="PF02661">
    <property type="entry name" value="Fic"/>
    <property type="match status" value="1"/>
</dbReference>
<evidence type="ECO:0000313" key="5">
    <source>
        <dbReference type="Proteomes" id="UP000582231"/>
    </source>
</evidence>
<feature type="active site" evidence="1">
    <location>
        <position position="227"/>
    </location>
</feature>
<dbReference type="SUPFAM" id="SSF140931">
    <property type="entry name" value="Fic-like"/>
    <property type="match status" value="1"/>
</dbReference>
<evidence type="ECO:0000313" key="4">
    <source>
        <dbReference type="EMBL" id="NYD29699.1"/>
    </source>
</evidence>
<comment type="caution">
    <text evidence="4">The sequence shown here is derived from an EMBL/GenBank/DDBJ whole genome shotgun (WGS) entry which is preliminary data.</text>
</comment>
<dbReference type="AlphaFoldDB" id="A0A852RGP9"/>
<name>A0A852RGP9_9ACTN</name>